<evidence type="ECO:0000313" key="1">
    <source>
        <dbReference type="EMBL" id="SVD44679.1"/>
    </source>
</evidence>
<sequence>GARASPIVIEDDVDPYEYCISEGFSPFLPVVPPTVDRVEDFLDRVGEDPDRIVGLIPPCYGTATIEKIAANAIMAGCKPEYMQVLIPVVRAVCDERFNLHGVQATTNSATPMILVSGAAADRLGFASGAGVFGNVSRANSSVGRALQLIMTNLGGAWPNEIDMATLGNPGRFSYCIAENHDHSPWEPLHVELDFDAGDSTVTLFAATGMMEVSEHTARTGANLLRTIAATLSMIWSWRRCLRVDAVVVVCPEHAATLSADGFTKADVRDFLFDHTGVPLHAFDHEG</sequence>
<name>A0A382VDW0_9ZZZZ</name>
<gene>
    <name evidence="1" type="ORF">METZ01_LOCUS397533</name>
</gene>
<organism evidence="1">
    <name type="scientific">marine metagenome</name>
    <dbReference type="NCBI Taxonomy" id="408172"/>
    <lineage>
        <taxon>unclassified sequences</taxon>
        <taxon>metagenomes</taxon>
        <taxon>ecological metagenomes</taxon>
    </lineage>
</organism>
<feature type="non-terminal residue" evidence="1">
    <location>
        <position position="286"/>
    </location>
</feature>
<proteinExistence type="predicted"/>
<feature type="non-terminal residue" evidence="1">
    <location>
        <position position="1"/>
    </location>
</feature>
<dbReference type="EMBL" id="UINC01151208">
    <property type="protein sequence ID" value="SVD44679.1"/>
    <property type="molecule type" value="Genomic_DNA"/>
</dbReference>
<dbReference type="AlphaFoldDB" id="A0A382VDW0"/>
<protein>
    <submittedName>
        <fullName evidence="1">Uncharacterized protein</fullName>
    </submittedName>
</protein>
<reference evidence="1" key="1">
    <citation type="submission" date="2018-05" db="EMBL/GenBank/DDBJ databases">
        <authorList>
            <person name="Lanie J.A."/>
            <person name="Ng W.-L."/>
            <person name="Kazmierczak K.M."/>
            <person name="Andrzejewski T.M."/>
            <person name="Davidsen T.M."/>
            <person name="Wayne K.J."/>
            <person name="Tettelin H."/>
            <person name="Glass J.I."/>
            <person name="Rusch D."/>
            <person name="Podicherti R."/>
            <person name="Tsui H.-C.T."/>
            <person name="Winkler M.E."/>
        </authorList>
    </citation>
    <scope>NUCLEOTIDE SEQUENCE</scope>
</reference>
<accession>A0A382VDW0</accession>